<feature type="transmembrane region" description="Helical" evidence="6">
    <location>
        <begin position="121"/>
        <end position="140"/>
    </location>
</feature>
<evidence type="ECO:0000256" key="3">
    <source>
        <dbReference type="ARBA" id="ARBA00022989"/>
    </source>
</evidence>
<feature type="transmembrane region" description="Helical" evidence="6">
    <location>
        <begin position="452"/>
        <end position="473"/>
    </location>
</feature>
<dbReference type="InterPro" id="IPR036259">
    <property type="entry name" value="MFS_trans_sf"/>
</dbReference>
<dbReference type="PANTHER" id="PTHR23508">
    <property type="entry name" value="CARBOXYLIC ACID TRANSPORTER PROTEIN HOMOLOG"/>
    <property type="match status" value="1"/>
</dbReference>
<dbReference type="GO" id="GO:0046943">
    <property type="term" value="F:carboxylic acid transmembrane transporter activity"/>
    <property type="evidence" value="ECO:0007669"/>
    <property type="project" value="TreeGrafter"/>
</dbReference>
<name>A0A427XMV4_9TREE</name>
<evidence type="ECO:0000313" key="9">
    <source>
        <dbReference type="Proteomes" id="UP000279259"/>
    </source>
</evidence>
<evidence type="ECO:0000256" key="6">
    <source>
        <dbReference type="SAM" id="Phobius"/>
    </source>
</evidence>
<keyword evidence="9" id="KW-1185">Reference proteome</keyword>
<evidence type="ECO:0000259" key="7">
    <source>
        <dbReference type="PROSITE" id="PS50850"/>
    </source>
</evidence>
<dbReference type="AlphaFoldDB" id="A0A427XMV4"/>
<dbReference type="EMBL" id="RSCD01000036">
    <property type="protein sequence ID" value="RSH80153.1"/>
    <property type="molecule type" value="Genomic_DNA"/>
</dbReference>
<sequence>MSLATQPKHEDEDPVKTMGDVEPTGPHPSPLEQLEGSGNYALAHRSKISAIFTVVFSGIALLSDGYNAGIVGNMNLLFAELYPKTVFSSTIKTRISNSFFIGEIVGQLFFGVLIDRIGRKAGVLLTTGALILGIIISAAAHGTTDIGLFWMLIVGRGLAGVGAGGEYPVCGTSSIEAADETAFVRKRRGFLVAMIGDFAIDFGFVVAGIIPLIVLSAYGYGIHSTGTYGFEGTWRICFTLGLIPPLAVFYFRIKMLNSTAYRKNAMKGTRLSLKVFALAFRRYWLRIIGTCACWFLYDFCSYPFGLLSSTIIGQVNPNNTIIQNIGWGTLINAFYLPGCVVGGLLMDRMGRKRTQAFGFALQGVIGMILGGALAKIQTSTGAFTVVYGIFLAAAEAGPGVATILIAGEVFPTAIRGHMLGFAAAWGKAGAAIGTQVFTPIQNAFTDEFKGQQAVFLIGSAVSIVGAIVTVICIPNMSRELENEDEAWRAYLEANGVDMSDVGEAIEASASSAIKNELNREE</sequence>
<feature type="transmembrane region" description="Helical" evidence="6">
    <location>
        <begin position="382"/>
        <end position="406"/>
    </location>
</feature>
<accession>A0A427XMV4</accession>
<dbReference type="Pfam" id="PF00083">
    <property type="entry name" value="Sugar_tr"/>
    <property type="match status" value="2"/>
</dbReference>
<organism evidence="8 9">
    <name type="scientific">Saitozyma podzolica</name>
    <dbReference type="NCBI Taxonomy" id="1890683"/>
    <lineage>
        <taxon>Eukaryota</taxon>
        <taxon>Fungi</taxon>
        <taxon>Dikarya</taxon>
        <taxon>Basidiomycota</taxon>
        <taxon>Agaricomycotina</taxon>
        <taxon>Tremellomycetes</taxon>
        <taxon>Tremellales</taxon>
        <taxon>Trimorphomycetaceae</taxon>
        <taxon>Saitozyma</taxon>
    </lineage>
</organism>
<feature type="transmembrane region" description="Helical" evidence="6">
    <location>
        <begin position="50"/>
        <end position="75"/>
    </location>
</feature>
<feature type="transmembrane region" description="Helical" evidence="6">
    <location>
        <begin position="283"/>
        <end position="305"/>
    </location>
</feature>
<feature type="domain" description="Major facilitator superfamily (MFS) profile" evidence="7">
    <location>
        <begin position="53"/>
        <end position="477"/>
    </location>
</feature>
<dbReference type="InterPro" id="IPR020846">
    <property type="entry name" value="MFS_dom"/>
</dbReference>
<feature type="transmembrane region" description="Helical" evidence="6">
    <location>
        <begin position="418"/>
        <end position="440"/>
    </location>
</feature>
<dbReference type="SUPFAM" id="SSF103473">
    <property type="entry name" value="MFS general substrate transporter"/>
    <property type="match status" value="1"/>
</dbReference>
<dbReference type="Gene3D" id="1.20.1250.20">
    <property type="entry name" value="MFS general substrate transporter like domains"/>
    <property type="match status" value="1"/>
</dbReference>
<dbReference type="Proteomes" id="UP000279259">
    <property type="component" value="Unassembled WGS sequence"/>
</dbReference>
<evidence type="ECO:0000256" key="2">
    <source>
        <dbReference type="ARBA" id="ARBA00022692"/>
    </source>
</evidence>
<dbReference type="PANTHER" id="PTHR23508:SF10">
    <property type="entry name" value="CARBOXYLIC ACID TRANSPORTER PROTEIN HOMOLOG"/>
    <property type="match status" value="1"/>
</dbReference>
<evidence type="ECO:0000256" key="1">
    <source>
        <dbReference type="ARBA" id="ARBA00004141"/>
    </source>
</evidence>
<evidence type="ECO:0000256" key="4">
    <source>
        <dbReference type="ARBA" id="ARBA00023136"/>
    </source>
</evidence>
<dbReference type="STRING" id="1890683.A0A427XMV4"/>
<gene>
    <name evidence="8" type="ORF">EHS25_007258</name>
</gene>
<feature type="transmembrane region" description="Helical" evidence="6">
    <location>
        <begin position="190"/>
        <end position="220"/>
    </location>
</feature>
<dbReference type="OrthoDB" id="2153661at2759"/>
<feature type="transmembrane region" description="Helical" evidence="6">
    <location>
        <begin position="325"/>
        <end position="345"/>
    </location>
</feature>
<feature type="transmembrane region" description="Helical" evidence="6">
    <location>
        <begin position="146"/>
        <end position="169"/>
    </location>
</feature>
<dbReference type="PROSITE" id="PS50850">
    <property type="entry name" value="MFS"/>
    <property type="match status" value="1"/>
</dbReference>
<dbReference type="GO" id="GO:0005886">
    <property type="term" value="C:plasma membrane"/>
    <property type="evidence" value="ECO:0007669"/>
    <property type="project" value="TreeGrafter"/>
</dbReference>
<keyword evidence="4 6" id="KW-0472">Membrane</keyword>
<feature type="transmembrane region" description="Helical" evidence="6">
    <location>
        <begin position="95"/>
        <end position="114"/>
    </location>
</feature>
<protein>
    <recommendedName>
        <fullName evidence="7">Major facilitator superfamily (MFS) profile domain-containing protein</fullName>
    </recommendedName>
</protein>
<reference evidence="8 9" key="1">
    <citation type="submission" date="2018-11" db="EMBL/GenBank/DDBJ databases">
        <title>Genome sequence of Saitozyma podzolica DSM 27192.</title>
        <authorList>
            <person name="Aliyu H."/>
            <person name="Gorte O."/>
            <person name="Ochsenreither K."/>
        </authorList>
    </citation>
    <scope>NUCLEOTIDE SEQUENCE [LARGE SCALE GENOMIC DNA]</scope>
    <source>
        <strain evidence="8 9">DSM 27192</strain>
    </source>
</reference>
<proteinExistence type="predicted"/>
<dbReference type="InterPro" id="IPR005829">
    <property type="entry name" value="Sugar_transporter_CS"/>
</dbReference>
<evidence type="ECO:0000256" key="5">
    <source>
        <dbReference type="SAM" id="MobiDB-lite"/>
    </source>
</evidence>
<evidence type="ECO:0000313" key="8">
    <source>
        <dbReference type="EMBL" id="RSH80153.1"/>
    </source>
</evidence>
<keyword evidence="3 6" id="KW-1133">Transmembrane helix</keyword>
<comment type="subcellular location">
    <subcellularLocation>
        <location evidence="1">Membrane</location>
        <topology evidence="1">Multi-pass membrane protein</topology>
    </subcellularLocation>
</comment>
<comment type="caution">
    <text evidence="8">The sequence shown here is derived from an EMBL/GenBank/DDBJ whole genome shotgun (WGS) entry which is preliminary data.</text>
</comment>
<feature type="transmembrane region" description="Helical" evidence="6">
    <location>
        <begin position="357"/>
        <end position="376"/>
    </location>
</feature>
<dbReference type="InterPro" id="IPR005828">
    <property type="entry name" value="MFS_sugar_transport-like"/>
</dbReference>
<feature type="region of interest" description="Disordered" evidence="5">
    <location>
        <begin position="1"/>
        <end position="33"/>
    </location>
</feature>
<dbReference type="PROSITE" id="PS00216">
    <property type="entry name" value="SUGAR_TRANSPORT_1"/>
    <property type="match status" value="1"/>
</dbReference>
<feature type="transmembrane region" description="Helical" evidence="6">
    <location>
        <begin position="232"/>
        <end position="253"/>
    </location>
</feature>
<keyword evidence="2 6" id="KW-0812">Transmembrane</keyword>